<dbReference type="GO" id="GO:0009088">
    <property type="term" value="P:threonine biosynthetic process"/>
    <property type="evidence" value="ECO:0007669"/>
    <property type="project" value="TreeGrafter"/>
</dbReference>
<keyword evidence="3" id="KW-0808">Transferase</keyword>
<dbReference type="AlphaFoldDB" id="A0A3N1KZ48"/>
<dbReference type="InterPro" id="IPR011009">
    <property type="entry name" value="Kinase-like_dom_sf"/>
</dbReference>
<keyword evidence="4" id="KW-1185">Reference proteome</keyword>
<organism evidence="3 4">
    <name type="scientific">Stella humosa</name>
    <dbReference type="NCBI Taxonomy" id="94"/>
    <lineage>
        <taxon>Bacteria</taxon>
        <taxon>Pseudomonadati</taxon>
        <taxon>Pseudomonadota</taxon>
        <taxon>Alphaproteobacteria</taxon>
        <taxon>Rhodospirillales</taxon>
        <taxon>Stellaceae</taxon>
        <taxon>Stella</taxon>
    </lineage>
</organism>
<accession>A0A3N1KZ48</accession>
<dbReference type="InterPro" id="IPR050249">
    <property type="entry name" value="Pseudomonas-type_ThrB"/>
</dbReference>
<proteinExistence type="inferred from homology"/>
<dbReference type="PANTHER" id="PTHR21064">
    <property type="entry name" value="AMINOGLYCOSIDE PHOSPHOTRANSFERASE DOMAIN-CONTAINING PROTEIN-RELATED"/>
    <property type="match status" value="1"/>
</dbReference>
<dbReference type="Gene3D" id="3.90.1200.10">
    <property type="match status" value="1"/>
</dbReference>
<keyword evidence="3" id="KW-0418">Kinase</keyword>
<gene>
    <name evidence="3" type="ORF">EDC65_3416</name>
</gene>
<dbReference type="Pfam" id="PF01636">
    <property type="entry name" value="APH"/>
    <property type="match status" value="1"/>
</dbReference>
<dbReference type="PANTHER" id="PTHR21064:SF6">
    <property type="entry name" value="AMINOGLYCOSIDE PHOSPHOTRANSFERASE DOMAIN-CONTAINING PROTEIN"/>
    <property type="match status" value="1"/>
</dbReference>
<protein>
    <submittedName>
        <fullName evidence="3">Ser/Thr protein kinase RdoA (MazF antagonist)</fullName>
    </submittedName>
</protein>
<dbReference type="OrthoDB" id="241498at2"/>
<dbReference type="RefSeq" id="WP_123691698.1">
    <property type="nucleotide sequence ID" value="NZ_AP019700.1"/>
</dbReference>
<dbReference type="SUPFAM" id="SSF56112">
    <property type="entry name" value="Protein kinase-like (PK-like)"/>
    <property type="match status" value="1"/>
</dbReference>
<dbReference type="GO" id="GO:0004413">
    <property type="term" value="F:homoserine kinase activity"/>
    <property type="evidence" value="ECO:0007669"/>
    <property type="project" value="TreeGrafter"/>
</dbReference>
<dbReference type="EMBL" id="RJKX01000015">
    <property type="protein sequence ID" value="ROP84069.1"/>
    <property type="molecule type" value="Genomic_DNA"/>
</dbReference>
<dbReference type="Proteomes" id="UP000278222">
    <property type="component" value="Unassembled WGS sequence"/>
</dbReference>
<comment type="caution">
    <text evidence="3">The sequence shown here is derived from an EMBL/GenBank/DDBJ whole genome shotgun (WGS) entry which is preliminary data.</text>
</comment>
<dbReference type="InterPro" id="IPR002575">
    <property type="entry name" value="Aminoglycoside_PTrfase"/>
</dbReference>
<name>A0A3N1KZ48_9PROT</name>
<evidence type="ECO:0000313" key="4">
    <source>
        <dbReference type="Proteomes" id="UP000278222"/>
    </source>
</evidence>
<evidence type="ECO:0000256" key="1">
    <source>
        <dbReference type="ARBA" id="ARBA00038240"/>
    </source>
</evidence>
<evidence type="ECO:0000313" key="3">
    <source>
        <dbReference type="EMBL" id="ROP84069.1"/>
    </source>
</evidence>
<sequence length="331" mass="36239">MEYRPDVLADIEVRVRAALPQWGLSPATAVTLLNLSENATYRLDDPADGRRLVLRVHRIGYRTAAEIESELAWIRALRAGGAVETPAPVAGPDGGAVRLLPGSATDPARHAVAFDFAPGKEPGHADDLVAWFRTLGAVTARMHAHVRAWPLPDGFHRQHWDFEAMFGARPIWGSWRAGFGLDASGAALLERALALIDRRTRRFGRAPGRYGLVHADLRLANLLVDDQRLTVIDFDDCGFSWLVYDFAAAVSFMEDDPLVPAMADAWVAGYRTVLPLADADVAEIPVFLMMRRILLVGWLASHHEVPIAAQLGAGYTHGTLAMAERLLGQFS</sequence>
<reference evidence="3 4" key="1">
    <citation type="submission" date="2018-11" db="EMBL/GenBank/DDBJ databases">
        <title>Genomic Encyclopedia of Type Strains, Phase IV (KMG-IV): sequencing the most valuable type-strain genomes for metagenomic binning, comparative biology and taxonomic classification.</title>
        <authorList>
            <person name="Goeker M."/>
        </authorList>
    </citation>
    <scope>NUCLEOTIDE SEQUENCE [LARGE SCALE GENOMIC DNA]</scope>
    <source>
        <strain evidence="3 4">DSM 5900</strain>
    </source>
</reference>
<feature type="domain" description="Aminoglycoside phosphotransferase" evidence="2">
    <location>
        <begin position="36"/>
        <end position="272"/>
    </location>
</feature>
<evidence type="ECO:0000259" key="2">
    <source>
        <dbReference type="Pfam" id="PF01636"/>
    </source>
</evidence>
<comment type="similarity">
    <text evidence="1">Belongs to the pseudomonas-type ThrB family.</text>
</comment>